<keyword evidence="3" id="KW-1185">Reference proteome</keyword>
<organism evidence="2 3">
    <name type="scientific">Kordia aestuariivivens</name>
    <dbReference type="NCBI Taxonomy" id="2759037"/>
    <lineage>
        <taxon>Bacteria</taxon>
        <taxon>Pseudomonadati</taxon>
        <taxon>Bacteroidota</taxon>
        <taxon>Flavobacteriia</taxon>
        <taxon>Flavobacteriales</taxon>
        <taxon>Flavobacteriaceae</taxon>
        <taxon>Kordia</taxon>
    </lineage>
</organism>
<evidence type="ECO:0000256" key="1">
    <source>
        <dbReference type="SAM" id="MobiDB-lite"/>
    </source>
</evidence>
<dbReference type="EMBL" id="JACGWS010000002">
    <property type="protein sequence ID" value="MBC8753985.1"/>
    <property type="molecule type" value="Genomic_DNA"/>
</dbReference>
<dbReference type="Proteomes" id="UP000619238">
    <property type="component" value="Unassembled WGS sequence"/>
</dbReference>
<evidence type="ECO:0000313" key="2">
    <source>
        <dbReference type="EMBL" id="MBC8753985.1"/>
    </source>
</evidence>
<evidence type="ECO:0000313" key="3">
    <source>
        <dbReference type="Proteomes" id="UP000619238"/>
    </source>
</evidence>
<reference evidence="2 3" key="1">
    <citation type="submission" date="2020-07" db="EMBL/GenBank/DDBJ databases">
        <title>Description of Kordia aestuariivivens sp. nov., isolated from a tidal flat.</title>
        <authorList>
            <person name="Park S."/>
            <person name="Yoon J.-H."/>
        </authorList>
    </citation>
    <scope>NUCLEOTIDE SEQUENCE [LARGE SCALE GENOMIC DNA]</scope>
    <source>
        <strain evidence="2 3">YSTF-M3</strain>
    </source>
</reference>
<dbReference type="RefSeq" id="WP_187561019.1">
    <property type="nucleotide sequence ID" value="NZ_JACGWS010000002.1"/>
</dbReference>
<name>A0ABR7Q5Y7_9FLAO</name>
<sequence length="550" mass="64679">MQLISNHIPTYIQCPYFLTEDKIETMQRYRIFINAYNATIPRLNKEVKEYNNRVLAYIQSNKTQQQAVVAQQEFEDIEVNGIQNKWLSTLDYNEQIEKTNGDKLLLKKQKHLPVRQAQLGTFEIIVWLYSQQLIKLRKQLQQLGSGVKVSFPKVQVTSTQVCNFTKNGEKRMLLKRDTIREHVHRLRQAGVFVQYQFKGSSMPVNYFINGAIFVFRDKRKGFTDNQQVKPFNNGKPLDFSVDTRTFTKEIIKKVGNVDNHSHDKEVFSFAAENSSKNKNRYKNTKEDKPQKNSNDNEGKLGGGENFPKNELSEYLRGQILYKTVFLNALTEHQYDNYSFSASNMNRRLDTESISGVMSKEEFRELLLQLFIKIAAPIWKGKNVYYGSWHKAYIQIDDEYLRNPNGSIPRKETLLYLFGFLVYRIGRAKRFFNSKTTYRIHFPCIYFDATRKQPSEGGFAYTVEWLKQYQKYQDLRATRKQQAATKGGARRRQKTNEEKVRDQLKLYLKGTITLPQVYTYIERNKGIPDYFINEVPRLLNVLTNKEFDLYD</sequence>
<accession>A0ABR7Q5Y7</accession>
<proteinExistence type="predicted"/>
<protein>
    <submittedName>
        <fullName evidence="2">Uncharacterized protein</fullName>
    </submittedName>
</protein>
<feature type="region of interest" description="Disordered" evidence="1">
    <location>
        <begin position="277"/>
        <end position="305"/>
    </location>
</feature>
<feature type="compositionally biased region" description="Basic and acidic residues" evidence="1">
    <location>
        <begin position="283"/>
        <end position="298"/>
    </location>
</feature>
<comment type="caution">
    <text evidence="2">The sequence shown here is derived from an EMBL/GenBank/DDBJ whole genome shotgun (WGS) entry which is preliminary data.</text>
</comment>
<gene>
    <name evidence="2" type="ORF">H2O64_04835</name>
</gene>